<dbReference type="AlphaFoldDB" id="A0A835SG77"/>
<keyword evidence="3" id="KW-1185">Reference proteome</keyword>
<feature type="signal peptide" evidence="1">
    <location>
        <begin position="1"/>
        <end position="30"/>
    </location>
</feature>
<protein>
    <submittedName>
        <fullName evidence="2">Uncharacterized protein</fullName>
    </submittedName>
</protein>
<evidence type="ECO:0000256" key="1">
    <source>
        <dbReference type="SAM" id="SignalP"/>
    </source>
</evidence>
<name>A0A835SG77_CHLIN</name>
<dbReference type="Proteomes" id="UP000650467">
    <property type="component" value="Unassembled WGS sequence"/>
</dbReference>
<gene>
    <name evidence="2" type="ORF">HXX76_014630</name>
</gene>
<sequence length="202" mass="21254">MMIPPSLCLTGAYCTFALLFDLLMAPASKAMPGWGRAYRRISDAGAKLSSSSASPLLTALVPFLPVSLFVPAACSIFMTITDEDTHEATLYAAGGAPLYSGTAGILGHIHICSQAVEHWAQANQQTAAAKAYRNQAQACIDLGALYTTVGDMASSMMEALKASANIQMAEYADQESARCLIRTSELLTVASGDVVVTELPLL</sequence>
<evidence type="ECO:0000313" key="2">
    <source>
        <dbReference type="EMBL" id="KAG2424247.1"/>
    </source>
</evidence>
<keyword evidence="1" id="KW-0732">Signal</keyword>
<proteinExistence type="predicted"/>
<comment type="caution">
    <text evidence="2">The sequence shown here is derived from an EMBL/GenBank/DDBJ whole genome shotgun (WGS) entry which is preliminary data.</text>
</comment>
<feature type="chain" id="PRO_5032422219" evidence="1">
    <location>
        <begin position="31"/>
        <end position="202"/>
    </location>
</feature>
<organism evidence="2 3">
    <name type="scientific">Chlamydomonas incerta</name>
    <dbReference type="NCBI Taxonomy" id="51695"/>
    <lineage>
        <taxon>Eukaryota</taxon>
        <taxon>Viridiplantae</taxon>
        <taxon>Chlorophyta</taxon>
        <taxon>core chlorophytes</taxon>
        <taxon>Chlorophyceae</taxon>
        <taxon>CS clade</taxon>
        <taxon>Chlamydomonadales</taxon>
        <taxon>Chlamydomonadaceae</taxon>
        <taxon>Chlamydomonas</taxon>
    </lineage>
</organism>
<dbReference type="EMBL" id="JAEHOC010000067">
    <property type="protein sequence ID" value="KAG2424247.1"/>
    <property type="molecule type" value="Genomic_DNA"/>
</dbReference>
<reference evidence="2" key="1">
    <citation type="journal article" date="2020" name="bioRxiv">
        <title>Comparative genomics of Chlamydomonas.</title>
        <authorList>
            <person name="Craig R.J."/>
            <person name="Hasan A.R."/>
            <person name="Ness R.W."/>
            <person name="Keightley P.D."/>
        </authorList>
    </citation>
    <scope>NUCLEOTIDE SEQUENCE</scope>
    <source>
        <strain evidence="2">SAG 7.73</strain>
    </source>
</reference>
<evidence type="ECO:0000313" key="3">
    <source>
        <dbReference type="Proteomes" id="UP000650467"/>
    </source>
</evidence>
<accession>A0A835SG77</accession>